<comment type="caution">
    <text evidence="2">The sequence shown here is derived from an EMBL/GenBank/DDBJ whole genome shotgun (WGS) entry which is preliminary data.</text>
</comment>
<reference evidence="2 3" key="1">
    <citation type="submission" date="2020-01" db="EMBL/GenBank/DDBJ databases">
        <title>Genetics and antimicrobial susceptibilities of Nocardia species isolated from the soil; a comparison with species isolated from humans.</title>
        <authorList>
            <person name="Carrasco G."/>
            <person name="Monzon S."/>
            <person name="Sansegundo M."/>
            <person name="Garcia E."/>
            <person name="Garrido N."/>
            <person name="Medina M.J."/>
            <person name="Villalon P."/>
            <person name="Ramirez-Arocha A.C."/>
            <person name="Jimenez P."/>
            <person name="Cuesta I."/>
            <person name="Valdezate S."/>
        </authorList>
    </citation>
    <scope>NUCLEOTIDE SEQUENCE [LARGE SCALE GENOMIC DNA]</scope>
    <source>
        <strain evidence="2 3">CNM20110626</strain>
    </source>
</reference>
<dbReference type="AlphaFoldDB" id="A0A6P1D3C1"/>
<dbReference type="PANTHER" id="PTHR47036">
    <property type="entry name" value="COBALT-FACTOR III C(17)-METHYLTRANSFERASE-RELATED"/>
    <property type="match status" value="1"/>
</dbReference>
<dbReference type="InterPro" id="IPR014776">
    <property type="entry name" value="4pyrrole_Mease_sub2"/>
</dbReference>
<evidence type="ECO:0000313" key="2">
    <source>
        <dbReference type="EMBL" id="NEW37125.1"/>
    </source>
</evidence>
<protein>
    <submittedName>
        <fullName evidence="2">Precorrin-2 C20-methyltransferase</fullName>
    </submittedName>
</protein>
<dbReference type="EMBL" id="JAAGVB010000425">
    <property type="protein sequence ID" value="NEW37125.1"/>
    <property type="molecule type" value="Genomic_DNA"/>
</dbReference>
<dbReference type="PANTHER" id="PTHR47036:SF1">
    <property type="entry name" value="COBALT-FACTOR III C(17)-METHYLTRANSFERASE-RELATED"/>
    <property type="match status" value="1"/>
</dbReference>
<dbReference type="RefSeq" id="WP_256666988.1">
    <property type="nucleotide sequence ID" value="NZ_JAAGVB010000425.1"/>
</dbReference>
<evidence type="ECO:0000259" key="1">
    <source>
        <dbReference type="Pfam" id="PF00590"/>
    </source>
</evidence>
<name>A0A6P1D3C1_9NOCA</name>
<dbReference type="GO" id="GO:0032259">
    <property type="term" value="P:methylation"/>
    <property type="evidence" value="ECO:0007669"/>
    <property type="project" value="UniProtKB-KW"/>
</dbReference>
<gene>
    <name evidence="2" type="ORF">GV791_31915</name>
</gene>
<accession>A0A6P1D3C1</accession>
<evidence type="ECO:0000313" key="3">
    <source>
        <dbReference type="Proteomes" id="UP000471166"/>
    </source>
</evidence>
<keyword evidence="2" id="KW-0808">Transferase</keyword>
<keyword evidence="2" id="KW-0489">Methyltransferase</keyword>
<dbReference type="SUPFAM" id="SSF53790">
    <property type="entry name" value="Tetrapyrrole methylase"/>
    <property type="match status" value="1"/>
</dbReference>
<dbReference type="Gene3D" id="3.30.950.10">
    <property type="entry name" value="Methyltransferase, Cobalt-precorrin-4 Transmethylase, Domain 2"/>
    <property type="match status" value="1"/>
</dbReference>
<organism evidence="2 3">
    <name type="scientific">Nocardia cyriacigeorgica</name>
    <dbReference type="NCBI Taxonomy" id="135487"/>
    <lineage>
        <taxon>Bacteria</taxon>
        <taxon>Bacillati</taxon>
        <taxon>Actinomycetota</taxon>
        <taxon>Actinomycetes</taxon>
        <taxon>Mycobacteriales</taxon>
        <taxon>Nocardiaceae</taxon>
        <taxon>Nocardia</taxon>
    </lineage>
</organism>
<dbReference type="InterPro" id="IPR000878">
    <property type="entry name" value="4pyrrol_Mease"/>
</dbReference>
<proteinExistence type="predicted"/>
<dbReference type="Proteomes" id="UP000471166">
    <property type="component" value="Unassembled WGS sequence"/>
</dbReference>
<feature type="domain" description="Tetrapyrrole methylase" evidence="1">
    <location>
        <begin position="1"/>
        <end position="86"/>
    </location>
</feature>
<dbReference type="Pfam" id="PF00590">
    <property type="entry name" value="TP_methylase"/>
    <property type="match status" value="1"/>
</dbReference>
<dbReference type="InterPro" id="IPR035996">
    <property type="entry name" value="4pyrrol_Methylase_sf"/>
</dbReference>
<dbReference type="GO" id="GO:0008168">
    <property type="term" value="F:methyltransferase activity"/>
    <property type="evidence" value="ECO:0007669"/>
    <property type="project" value="UniProtKB-KW"/>
</dbReference>
<sequence>VTAANAVASRAGAPLGHDYAMISLSDRLKPWDVVARRLSAAAAADMAIAIYNPASSQRTWQVAAMRELLLEHRAPLTPVVVGRDVGGVEIGEGDHAHGFGGA</sequence>
<feature type="non-terminal residue" evidence="2">
    <location>
        <position position="1"/>
    </location>
</feature>
<dbReference type="InterPro" id="IPR051810">
    <property type="entry name" value="Precorrin_MeTrfase"/>
</dbReference>
<feature type="non-terminal residue" evidence="2">
    <location>
        <position position="102"/>
    </location>
</feature>